<feature type="transmembrane region" description="Helical" evidence="6">
    <location>
        <begin position="127"/>
        <end position="145"/>
    </location>
</feature>
<feature type="domain" description="RDD" evidence="7">
    <location>
        <begin position="10"/>
        <end position="57"/>
    </location>
</feature>
<evidence type="ECO:0000313" key="9">
    <source>
        <dbReference type="Proteomes" id="UP000539538"/>
    </source>
</evidence>
<comment type="caution">
    <text evidence="8">The sequence shown here is derived from an EMBL/GenBank/DDBJ whole genome shotgun (WGS) entry which is preliminary data.</text>
</comment>
<dbReference type="PANTHER" id="PTHR36115">
    <property type="entry name" value="PROLINE-RICH ANTIGEN HOMOLOG-RELATED"/>
    <property type="match status" value="1"/>
</dbReference>
<feature type="transmembrane region" description="Helical" evidence="6">
    <location>
        <begin position="20"/>
        <end position="43"/>
    </location>
</feature>
<sequence length="260" mass="28067">MTSTEGAPARAGFWRRVGALLIDSIVAAILLVPIQVLIAVLFLQTNGAVQGNLGLTFLSCEPVNQLPQTLEPSSPADFTLSVDCTASFFGLNAWRALTVVKSGQGDGTTSMSSWHYSLGPDGRQVDAFDVSWVGALVFLAYLVLMETRRGATIGKQALNIRTVDVQSTSTVGIPLRKAVTRQLAMMIGVIPAFIAAFWWENSLFVDGADVSEMLSAGYIVTTAITSLIQIAWLIWIIVSVSKKRDPIYDRIAGTSVLRTR</sequence>
<keyword evidence="3 6" id="KW-0812">Transmembrane</keyword>
<reference evidence="8 9" key="1">
    <citation type="submission" date="2020-08" db="EMBL/GenBank/DDBJ databases">
        <title>Genomic Encyclopedia of Type Strains, Phase IV (KMG-IV): sequencing the most valuable type-strain genomes for metagenomic binning, comparative biology and taxonomic classification.</title>
        <authorList>
            <person name="Goeker M."/>
        </authorList>
    </citation>
    <scope>NUCLEOTIDE SEQUENCE [LARGE SCALE GENOMIC DNA]</scope>
    <source>
        <strain evidence="8 9">DSM 7050</strain>
    </source>
</reference>
<gene>
    <name evidence="8" type="ORF">GGQ99_002404</name>
</gene>
<dbReference type="PANTHER" id="PTHR36115:SF6">
    <property type="entry name" value="PROLINE-RICH ANTIGEN HOMOLOG"/>
    <property type="match status" value="1"/>
</dbReference>
<dbReference type="Proteomes" id="UP000539538">
    <property type="component" value="Unassembled WGS sequence"/>
</dbReference>
<dbReference type="InterPro" id="IPR010432">
    <property type="entry name" value="RDD"/>
</dbReference>
<keyword evidence="4 6" id="KW-1133">Transmembrane helix</keyword>
<evidence type="ECO:0000256" key="6">
    <source>
        <dbReference type="SAM" id="Phobius"/>
    </source>
</evidence>
<dbReference type="EMBL" id="JACHOT010000002">
    <property type="protein sequence ID" value="MBB4650649.1"/>
    <property type="molecule type" value="Genomic_DNA"/>
</dbReference>
<evidence type="ECO:0000256" key="2">
    <source>
        <dbReference type="ARBA" id="ARBA00022475"/>
    </source>
</evidence>
<dbReference type="RefSeq" id="WP_183262692.1">
    <property type="nucleotide sequence ID" value="NZ_BAAAVZ010000002.1"/>
</dbReference>
<evidence type="ECO:0000256" key="1">
    <source>
        <dbReference type="ARBA" id="ARBA00004651"/>
    </source>
</evidence>
<evidence type="ECO:0000313" key="8">
    <source>
        <dbReference type="EMBL" id="MBB4650649.1"/>
    </source>
</evidence>
<evidence type="ECO:0000256" key="4">
    <source>
        <dbReference type="ARBA" id="ARBA00022989"/>
    </source>
</evidence>
<comment type="subcellular location">
    <subcellularLocation>
        <location evidence="1">Cell membrane</location>
        <topology evidence="1">Multi-pass membrane protein</topology>
    </subcellularLocation>
</comment>
<keyword evidence="9" id="KW-1185">Reference proteome</keyword>
<keyword evidence="5 6" id="KW-0472">Membrane</keyword>
<proteinExistence type="predicted"/>
<accession>A0ABR6L1I9</accession>
<evidence type="ECO:0000256" key="5">
    <source>
        <dbReference type="ARBA" id="ARBA00023136"/>
    </source>
</evidence>
<protein>
    <submittedName>
        <fullName evidence="8">RDD family membrane protein YckC</fullName>
    </submittedName>
</protein>
<name>A0ABR6L1I9_9HYPH</name>
<evidence type="ECO:0000259" key="7">
    <source>
        <dbReference type="Pfam" id="PF06271"/>
    </source>
</evidence>
<feature type="transmembrane region" description="Helical" evidence="6">
    <location>
        <begin position="219"/>
        <end position="240"/>
    </location>
</feature>
<organism evidence="8 9">
    <name type="scientific">Aminobacter niigataensis</name>
    <dbReference type="NCBI Taxonomy" id="83265"/>
    <lineage>
        <taxon>Bacteria</taxon>
        <taxon>Pseudomonadati</taxon>
        <taxon>Pseudomonadota</taxon>
        <taxon>Alphaproteobacteria</taxon>
        <taxon>Hyphomicrobiales</taxon>
        <taxon>Phyllobacteriaceae</taxon>
        <taxon>Aminobacter</taxon>
    </lineage>
</organism>
<evidence type="ECO:0000256" key="3">
    <source>
        <dbReference type="ARBA" id="ARBA00022692"/>
    </source>
</evidence>
<keyword evidence="2" id="KW-1003">Cell membrane</keyword>
<dbReference type="Pfam" id="PF06271">
    <property type="entry name" value="RDD"/>
    <property type="match status" value="2"/>
</dbReference>
<feature type="transmembrane region" description="Helical" evidence="6">
    <location>
        <begin position="183"/>
        <end position="199"/>
    </location>
</feature>
<dbReference type="InterPro" id="IPR051791">
    <property type="entry name" value="Pra-immunoreactive"/>
</dbReference>
<feature type="domain" description="RDD" evidence="7">
    <location>
        <begin position="128"/>
        <end position="253"/>
    </location>
</feature>